<dbReference type="Gene3D" id="1.20.1250.20">
    <property type="entry name" value="MFS general substrate transporter like domains"/>
    <property type="match status" value="1"/>
</dbReference>
<dbReference type="PROSITE" id="PS50850">
    <property type="entry name" value="MFS"/>
    <property type="match status" value="1"/>
</dbReference>
<evidence type="ECO:0000256" key="6">
    <source>
        <dbReference type="SAM" id="Phobius"/>
    </source>
</evidence>
<gene>
    <name evidence="8" type="ORF">BP6252_03329</name>
</gene>
<keyword evidence="3 6" id="KW-0812">Transmembrane</keyword>
<feature type="transmembrane region" description="Helical" evidence="6">
    <location>
        <begin position="118"/>
        <end position="138"/>
    </location>
</feature>
<evidence type="ECO:0000256" key="5">
    <source>
        <dbReference type="ARBA" id="ARBA00023136"/>
    </source>
</evidence>
<dbReference type="OrthoDB" id="6133115at2759"/>
<feature type="transmembrane region" description="Helical" evidence="6">
    <location>
        <begin position="365"/>
        <end position="382"/>
    </location>
</feature>
<keyword evidence="5 6" id="KW-0472">Membrane</keyword>
<feature type="transmembrane region" description="Helical" evidence="6">
    <location>
        <begin position="144"/>
        <end position="168"/>
    </location>
</feature>
<dbReference type="InterPro" id="IPR050360">
    <property type="entry name" value="MFS_Sugar_Transporters"/>
</dbReference>
<sequence length="563" mass="63128">MGIVTHVEGTSDPIVTRMVEEDKVAWYKKRNLRKLYLFLFPACMGIEMTSGFDSQLINSLQFIPPFNKYFGAGYINPTTKSASIEPSILGLINAAYSLGAILAVPFAPAVNQWLGRRWTIMCGSICMVIGALLQGFSVHIAMYIIARMLLGFGIVFCIISGSAMIGELSYPKERATMTSLFNSSYFIGAIIAAAIALRTADIGGNWAWRIPSLLQIFPSLLQITFVFFLPESPRYLISKDRTDEAFEILVKYHAEGDHDSVIVRAEMAQIKTTIQIELEAAKLSWRDMLRTAGMRRRVFIVSFMGLFTQWSGNTLISYYLSTILGMIGYNTTYAKTRINMANQCWNFITGTLAALVVTRFKRRSMFLLCTTSMLTVFVGWTISMQRVMVASDHGLKNGAASIAVLFFIFAYQPCYNIGNNALTYSKLLPGPGSCCYIQGLTSLQAYLVEIFPFAERTRGIAVEQFFGRGANFFSTYVNPIALTAITWKYLAVYCVWIAFEVMFVYLFYPETYGRTLEELAFLFEDKALTDNVVVAVEKQIHYGDKGPELDVAHVEEVRPQNAV</sequence>
<dbReference type="PANTHER" id="PTHR48022:SF29">
    <property type="entry name" value="SUGAR TRANSPORTER, PUTATIVE (AFU_ORTHOLOGUE AFUA_6G14500)-RELATED"/>
    <property type="match status" value="1"/>
</dbReference>
<evidence type="ECO:0000256" key="3">
    <source>
        <dbReference type="ARBA" id="ARBA00022692"/>
    </source>
</evidence>
<dbReference type="InterPro" id="IPR005828">
    <property type="entry name" value="MFS_sugar_transport-like"/>
</dbReference>
<keyword evidence="4 6" id="KW-1133">Transmembrane helix</keyword>
<feature type="transmembrane region" description="Helical" evidence="6">
    <location>
        <begin position="340"/>
        <end position="358"/>
    </location>
</feature>
<name>A0A3D8S7D5_9HELO</name>
<dbReference type="PANTHER" id="PTHR48022">
    <property type="entry name" value="PLASTIDIC GLUCOSE TRANSPORTER 4"/>
    <property type="match status" value="1"/>
</dbReference>
<reference evidence="8 9" key="1">
    <citation type="journal article" date="2018" name="IMA Fungus">
        <title>IMA Genome-F 9: Draft genome sequence of Annulohypoxylon stygium, Aspergillus mulundensis, Berkeleyomyces basicola (syn. Thielaviopsis basicola), Ceratocystis smalleyi, two Cercospora beticola strains, Coleophoma cylindrospora, Fusarium fracticaudum, Phialophora cf. hyalina, and Morchella septimelata.</title>
        <authorList>
            <person name="Wingfield B.D."/>
            <person name="Bills G.F."/>
            <person name="Dong Y."/>
            <person name="Huang W."/>
            <person name="Nel W.J."/>
            <person name="Swalarsk-Parry B.S."/>
            <person name="Vaghefi N."/>
            <person name="Wilken P.M."/>
            <person name="An Z."/>
            <person name="de Beer Z.W."/>
            <person name="De Vos L."/>
            <person name="Chen L."/>
            <person name="Duong T.A."/>
            <person name="Gao Y."/>
            <person name="Hammerbacher A."/>
            <person name="Kikkert J.R."/>
            <person name="Li Y."/>
            <person name="Li H."/>
            <person name="Li K."/>
            <person name="Li Q."/>
            <person name="Liu X."/>
            <person name="Ma X."/>
            <person name="Naidoo K."/>
            <person name="Pethybridge S.J."/>
            <person name="Sun J."/>
            <person name="Steenkamp E.T."/>
            <person name="van der Nest M.A."/>
            <person name="van Wyk S."/>
            <person name="Wingfield M.J."/>
            <person name="Xiong C."/>
            <person name="Yue Q."/>
            <person name="Zhang X."/>
        </authorList>
    </citation>
    <scope>NUCLEOTIDE SEQUENCE [LARGE SCALE GENOMIC DNA]</scope>
    <source>
        <strain evidence="8 9">BP6252</strain>
    </source>
</reference>
<organism evidence="8 9">
    <name type="scientific">Coleophoma cylindrospora</name>
    <dbReference type="NCBI Taxonomy" id="1849047"/>
    <lineage>
        <taxon>Eukaryota</taxon>
        <taxon>Fungi</taxon>
        <taxon>Dikarya</taxon>
        <taxon>Ascomycota</taxon>
        <taxon>Pezizomycotina</taxon>
        <taxon>Leotiomycetes</taxon>
        <taxon>Helotiales</taxon>
        <taxon>Dermateaceae</taxon>
        <taxon>Coleophoma</taxon>
    </lineage>
</organism>
<dbReference type="InterPro" id="IPR036259">
    <property type="entry name" value="MFS_trans_sf"/>
</dbReference>
<dbReference type="SUPFAM" id="SSF103473">
    <property type="entry name" value="MFS general substrate transporter"/>
    <property type="match status" value="1"/>
</dbReference>
<comment type="subcellular location">
    <subcellularLocation>
        <location evidence="1">Membrane</location>
        <topology evidence="1">Multi-pass membrane protein</topology>
    </subcellularLocation>
</comment>
<proteinExistence type="inferred from homology"/>
<evidence type="ECO:0000256" key="2">
    <source>
        <dbReference type="ARBA" id="ARBA00010992"/>
    </source>
</evidence>
<feature type="domain" description="Major facilitator superfamily (MFS) profile" evidence="7">
    <location>
        <begin position="39"/>
        <end position="512"/>
    </location>
</feature>
<feature type="transmembrane region" description="Helical" evidence="6">
    <location>
        <begin position="490"/>
        <end position="508"/>
    </location>
</feature>
<dbReference type="Proteomes" id="UP000256645">
    <property type="component" value="Unassembled WGS sequence"/>
</dbReference>
<feature type="transmembrane region" description="Helical" evidence="6">
    <location>
        <begin position="394"/>
        <end position="411"/>
    </location>
</feature>
<dbReference type="EMBL" id="PDLM01000003">
    <property type="protein sequence ID" value="RDW82217.1"/>
    <property type="molecule type" value="Genomic_DNA"/>
</dbReference>
<feature type="transmembrane region" description="Helical" evidence="6">
    <location>
        <begin position="87"/>
        <end position="106"/>
    </location>
</feature>
<keyword evidence="9" id="KW-1185">Reference proteome</keyword>
<comment type="caution">
    <text evidence="8">The sequence shown here is derived from an EMBL/GenBank/DDBJ whole genome shotgun (WGS) entry which is preliminary data.</text>
</comment>
<evidence type="ECO:0000259" key="7">
    <source>
        <dbReference type="PROSITE" id="PS50850"/>
    </source>
</evidence>
<evidence type="ECO:0000313" key="9">
    <source>
        <dbReference type="Proteomes" id="UP000256645"/>
    </source>
</evidence>
<comment type="similarity">
    <text evidence="2">Belongs to the major facilitator superfamily. Sugar transporter (TC 2.A.1.1) family.</text>
</comment>
<dbReference type="GO" id="GO:0005351">
    <property type="term" value="F:carbohydrate:proton symporter activity"/>
    <property type="evidence" value="ECO:0007669"/>
    <property type="project" value="TreeGrafter"/>
</dbReference>
<feature type="transmembrane region" description="Helical" evidence="6">
    <location>
        <begin position="298"/>
        <end position="320"/>
    </location>
</feature>
<protein>
    <submittedName>
        <fullName evidence="8">Major myo-inositol transporter iolT</fullName>
    </submittedName>
</protein>
<evidence type="ECO:0000313" key="8">
    <source>
        <dbReference type="EMBL" id="RDW82217.1"/>
    </source>
</evidence>
<feature type="transmembrane region" description="Helical" evidence="6">
    <location>
        <begin position="206"/>
        <end position="229"/>
    </location>
</feature>
<feature type="transmembrane region" description="Helical" evidence="6">
    <location>
        <begin position="180"/>
        <end position="200"/>
    </location>
</feature>
<evidence type="ECO:0000256" key="1">
    <source>
        <dbReference type="ARBA" id="ARBA00004141"/>
    </source>
</evidence>
<dbReference type="Pfam" id="PF00083">
    <property type="entry name" value="Sugar_tr"/>
    <property type="match status" value="2"/>
</dbReference>
<accession>A0A3D8S7D5</accession>
<dbReference type="AlphaFoldDB" id="A0A3D8S7D5"/>
<dbReference type="GO" id="GO:0016020">
    <property type="term" value="C:membrane"/>
    <property type="evidence" value="ECO:0007669"/>
    <property type="project" value="UniProtKB-SubCell"/>
</dbReference>
<evidence type="ECO:0000256" key="4">
    <source>
        <dbReference type="ARBA" id="ARBA00022989"/>
    </source>
</evidence>
<dbReference type="InterPro" id="IPR020846">
    <property type="entry name" value="MFS_dom"/>
</dbReference>
<feature type="transmembrane region" description="Helical" evidence="6">
    <location>
        <begin position="35"/>
        <end position="52"/>
    </location>
</feature>
<dbReference type="FunFam" id="1.20.1250.20:FF:000117">
    <property type="entry name" value="MFS hexose transporter"/>
    <property type="match status" value="1"/>
</dbReference>